<keyword evidence="2" id="KW-1185">Reference proteome</keyword>
<name>A0ABV0PPS5_9TELE</name>
<sequence length="125" mass="13231">MSLQVRESKKVPKSLSCNLWVAGSNPLSVCLCRCVLGQNTSSDLPADGGQRMGPVYGSLTSVSGHQCSCGYIVAHHCHCVIGWMTACSVKGFGVSGDLIKRYTSAGHLLFVPVHGHMGLLLAWGD</sequence>
<dbReference type="Proteomes" id="UP001476798">
    <property type="component" value="Unassembled WGS sequence"/>
</dbReference>
<reference evidence="1 2" key="1">
    <citation type="submission" date="2021-06" db="EMBL/GenBank/DDBJ databases">
        <authorList>
            <person name="Palmer J.M."/>
        </authorList>
    </citation>
    <scope>NUCLEOTIDE SEQUENCE [LARGE SCALE GENOMIC DNA]</scope>
    <source>
        <strain evidence="1 2">GA_2019</strain>
        <tissue evidence="1">Muscle</tissue>
    </source>
</reference>
<comment type="caution">
    <text evidence="1">The sequence shown here is derived from an EMBL/GenBank/DDBJ whole genome shotgun (WGS) entry which is preliminary data.</text>
</comment>
<dbReference type="EMBL" id="JAHRIO010081531">
    <property type="protein sequence ID" value="MEQ2185469.1"/>
    <property type="molecule type" value="Genomic_DNA"/>
</dbReference>
<accession>A0ABV0PPS5</accession>
<gene>
    <name evidence="1" type="ORF">GOODEAATRI_018436</name>
</gene>
<protein>
    <submittedName>
        <fullName evidence="1">Uncharacterized protein</fullName>
    </submittedName>
</protein>
<evidence type="ECO:0000313" key="1">
    <source>
        <dbReference type="EMBL" id="MEQ2185469.1"/>
    </source>
</evidence>
<evidence type="ECO:0000313" key="2">
    <source>
        <dbReference type="Proteomes" id="UP001476798"/>
    </source>
</evidence>
<organism evidence="1 2">
    <name type="scientific">Goodea atripinnis</name>
    <dbReference type="NCBI Taxonomy" id="208336"/>
    <lineage>
        <taxon>Eukaryota</taxon>
        <taxon>Metazoa</taxon>
        <taxon>Chordata</taxon>
        <taxon>Craniata</taxon>
        <taxon>Vertebrata</taxon>
        <taxon>Euteleostomi</taxon>
        <taxon>Actinopterygii</taxon>
        <taxon>Neopterygii</taxon>
        <taxon>Teleostei</taxon>
        <taxon>Neoteleostei</taxon>
        <taxon>Acanthomorphata</taxon>
        <taxon>Ovalentaria</taxon>
        <taxon>Atherinomorphae</taxon>
        <taxon>Cyprinodontiformes</taxon>
        <taxon>Goodeidae</taxon>
        <taxon>Goodea</taxon>
    </lineage>
</organism>
<proteinExistence type="predicted"/>